<gene>
    <name evidence="4" type="primary">entF</name>
    <name evidence="4" type="ORF">NCTC13184_06682</name>
</gene>
<name>A0A378X546_9NOCA</name>
<dbReference type="PANTHER" id="PTHR44845:SF7">
    <property type="entry name" value="PLIPASTATIN SYNTHASE SUBUNIT D"/>
    <property type="match status" value="1"/>
</dbReference>
<reference evidence="4 5" key="1">
    <citation type="submission" date="2018-06" db="EMBL/GenBank/DDBJ databases">
        <authorList>
            <consortium name="Pathogen Informatics"/>
            <person name="Doyle S."/>
        </authorList>
    </citation>
    <scope>NUCLEOTIDE SEQUENCE [LARGE SCALE GENOMIC DNA]</scope>
    <source>
        <strain evidence="4 5">NCTC13184</strain>
    </source>
</reference>
<evidence type="ECO:0000259" key="3">
    <source>
        <dbReference type="Pfam" id="PF00501"/>
    </source>
</evidence>
<evidence type="ECO:0000313" key="4">
    <source>
        <dbReference type="EMBL" id="SUA48137.1"/>
    </source>
</evidence>
<dbReference type="EC" id="2.7.7.-" evidence="4"/>
<evidence type="ECO:0000256" key="1">
    <source>
        <dbReference type="ARBA" id="ARBA00022450"/>
    </source>
</evidence>
<dbReference type="Gene3D" id="3.40.50.980">
    <property type="match status" value="1"/>
</dbReference>
<evidence type="ECO:0000256" key="2">
    <source>
        <dbReference type="ARBA" id="ARBA00022553"/>
    </source>
</evidence>
<protein>
    <submittedName>
        <fullName evidence="4">Enterobactin synthase component F</fullName>
        <ecNumber evidence="4">2.7.7.-</ecNumber>
    </submittedName>
</protein>
<dbReference type="GO" id="GO:0016779">
    <property type="term" value="F:nucleotidyltransferase activity"/>
    <property type="evidence" value="ECO:0007669"/>
    <property type="project" value="UniProtKB-KW"/>
</dbReference>
<keyword evidence="4" id="KW-0808">Transferase</keyword>
<keyword evidence="2" id="KW-0597">Phosphoprotein</keyword>
<sequence length="147" mass="15086">MLATPDGHRDPAYLRAVIAEFGVTIAHFVPSMLAAFLGGVLDGSETSSLRAVFASGEALPGPLAQRLLAAAPRAQLHNLYGPTEAAVDVTAHQVGPLDTTGVPIGAPVFNTRLYVLDARLRPVPVGVPGELYLSGFSSPGATSGGRS</sequence>
<accession>A0A378X546</accession>
<dbReference type="Gene3D" id="2.30.38.10">
    <property type="entry name" value="Luciferase, Domain 3"/>
    <property type="match status" value="1"/>
</dbReference>
<feature type="domain" description="AMP-dependent synthetase/ligase" evidence="3">
    <location>
        <begin position="3"/>
        <end position="135"/>
    </location>
</feature>
<dbReference type="EMBL" id="UGRU01000001">
    <property type="protein sequence ID" value="SUA48137.1"/>
    <property type="molecule type" value="Genomic_DNA"/>
</dbReference>
<dbReference type="InterPro" id="IPR000873">
    <property type="entry name" value="AMP-dep_synth/lig_dom"/>
</dbReference>
<proteinExistence type="predicted"/>
<dbReference type="AlphaFoldDB" id="A0A378X546"/>
<keyword evidence="4" id="KW-0548">Nucleotidyltransferase</keyword>
<dbReference type="SUPFAM" id="SSF56801">
    <property type="entry name" value="Acetyl-CoA synthetase-like"/>
    <property type="match status" value="1"/>
</dbReference>
<dbReference type="Pfam" id="PF00501">
    <property type="entry name" value="AMP-binding"/>
    <property type="match status" value="1"/>
</dbReference>
<organism evidence="4 5">
    <name type="scientific">Nocardia africana</name>
    <dbReference type="NCBI Taxonomy" id="134964"/>
    <lineage>
        <taxon>Bacteria</taxon>
        <taxon>Bacillati</taxon>
        <taxon>Actinomycetota</taxon>
        <taxon>Actinomycetes</taxon>
        <taxon>Mycobacteriales</taxon>
        <taxon>Nocardiaceae</taxon>
        <taxon>Nocardia</taxon>
    </lineage>
</organism>
<evidence type="ECO:0000313" key="5">
    <source>
        <dbReference type="Proteomes" id="UP000255082"/>
    </source>
</evidence>
<dbReference type="PANTHER" id="PTHR44845">
    <property type="entry name" value="CARRIER DOMAIN-CONTAINING PROTEIN"/>
    <property type="match status" value="1"/>
</dbReference>
<dbReference type="Proteomes" id="UP000255082">
    <property type="component" value="Unassembled WGS sequence"/>
</dbReference>
<keyword evidence="1" id="KW-0596">Phosphopantetheine</keyword>